<organism evidence="1 2">
    <name type="scientific">Macroventuria anomochaeta</name>
    <dbReference type="NCBI Taxonomy" id="301207"/>
    <lineage>
        <taxon>Eukaryota</taxon>
        <taxon>Fungi</taxon>
        <taxon>Dikarya</taxon>
        <taxon>Ascomycota</taxon>
        <taxon>Pezizomycotina</taxon>
        <taxon>Dothideomycetes</taxon>
        <taxon>Pleosporomycetidae</taxon>
        <taxon>Pleosporales</taxon>
        <taxon>Pleosporineae</taxon>
        <taxon>Didymellaceae</taxon>
        <taxon>Macroventuria</taxon>
    </lineage>
</organism>
<reference evidence="1" key="1">
    <citation type="journal article" date="2020" name="Stud. Mycol.">
        <title>101 Dothideomycetes genomes: a test case for predicting lifestyles and emergence of pathogens.</title>
        <authorList>
            <person name="Haridas S."/>
            <person name="Albert R."/>
            <person name="Binder M."/>
            <person name="Bloem J."/>
            <person name="Labutti K."/>
            <person name="Salamov A."/>
            <person name="Andreopoulos B."/>
            <person name="Baker S."/>
            <person name="Barry K."/>
            <person name="Bills G."/>
            <person name="Bluhm B."/>
            <person name="Cannon C."/>
            <person name="Castanera R."/>
            <person name="Culley D."/>
            <person name="Daum C."/>
            <person name="Ezra D."/>
            <person name="Gonzalez J."/>
            <person name="Henrissat B."/>
            <person name="Kuo A."/>
            <person name="Liang C."/>
            <person name="Lipzen A."/>
            <person name="Lutzoni F."/>
            <person name="Magnuson J."/>
            <person name="Mondo S."/>
            <person name="Nolan M."/>
            <person name="Ohm R."/>
            <person name="Pangilinan J."/>
            <person name="Park H.-J."/>
            <person name="Ramirez L."/>
            <person name="Alfaro M."/>
            <person name="Sun H."/>
            <person name="Tritt A."/>
            <person name="Yoshinaga Y."/>
            <person name="Zwiers L.-H."/>
            <person name="Turgeon B."/>
            <person name="Goodwin S."/>
            <person name="Spatafora J."/>
            <person name="Crous P."/>
            <person name="Grigoriev I."/>
        </authorList>
    </citation>
    <scope>NUCLEOTIDE SEQUENCE</scope>
    <source>
        <strain evidence="1">CBS 525.71</strain>
    </source>
</reference>
<comment type="caution">
    <text evidence="1">The sequence shown here is derived from an EMBL/GenBank/DDBJ whole genome shotgun (WGS) entry which is preliminary data.</text>
</comment>
<protein>
    <submittedName>
        <fullName evidence="1">Uncharacterized protein</fullName>
    </submittedName>
</protein>
<accession>A0ACB6RM46</accession>
<keyword evidence="2" id="KW-1185">Reference proteome</keyword>
<evidence type="ECO:0000313" key="1">
    <source>
        <dbReference type="EMBL" id="KAF2622936.1"/>
    </source>
</evidence>
<name>A0ACB6RM46_9PLEO</name>
<dbReference type="EMBL" id="MU006740">
    <property type="protein sequence ID" value="KAF2622936.1"/>
    <property type="molecule type" value="Genomic_DNA"/>
</dbReference>
<gene>
    <name evidence="1" type="ORF">BU25DRAFT_414706</name>
</gene>
<evidence type="ECO:0000313" key="2">
    <source>
        <dbReference type="Proteomes" id="UP000799754"/>
    </source>
</evidence>
<sequence length="713" mass="80804">MEPVELQQTPSRTHSDSSRFSSGSVSLTDLSENSKSTVDVALVAGLPASHDNENENEASYFLQLDRQHAGPQSSERSSSENKHQTRASSRSVFTDWWEELVSVAIGLVCTFSAITILAYMDRRSMRDWRLPIQPNSLVALLATLTRAALVYPVSECIGHLKWVYFERPRPLNFMNAFDIASRGPLGTSKLLWTTRLGSPLASCASLVIIILLLFQPFMQQAIEVSSRLAPLSNETALAARTTTWWLQLNPWMENPDRRFWPALSHGLFKAVTNEDPSQPINTYCSTSVCKFPEFDTLAMCSVCEDQVIQVNAFKDFDNCTFSLNVTDKQVIKPTFSEISHEIESRRYRENFYGHLSCQNNLLSFVLNLNNGYENWSNDTSTYISLSLFGRKEGTYGVDYETYPWLGQNRPFGSDAPVRSFKSCRNSAPDKITQHTYEYWNTVLRSDCLNSTSDLQSYVSGNKLTSNFGTINGTLTTCSLQPCAKRYSASKLENTRISAELVSSTTKFQNATKQSDTYLEWSSEYAVDSAVIQYCADNTTDCQYSWRMYATRDLGAAIKKILDSEDFVRYQAALPSTFDHNFTTLYHRISDEISVLMRSSANPNATNMTGIAYGTDIYVKVRWLWLVLPLLTITASMLVLGFSILDSNKKNYLFKNKILASFAFELDGWEKEEYRADHAWERHTVRRLEETSERMMASIHLPSEDDDGLKLKKA</sequence>
<proteinExistence type="predicted"/>
<dbReference type="Proteomes" id="UP000799754">
    <property type="component" value="Unassembled WGS sequence"/>
</dbReference>